<feature type="coiled-coil region" evidence="3">
    <location>
        <begin position="1826"/>
        <end position="1875"/>
    </location>
</feature>
<feature type="compositionally biased region" description="Basic and acidic residues" evidence="4">
    <location>
        <begin position="1058"/>
        <end position="1085"/>
    </location>
</feature>
<reference evidence="6" key="1">
    <citation type="journal article" date="2006" name="PLoS Biol.">
        <title>Macronuclear genome sequence of the ciliate Tetrahymena thermophila, a model eukaryote.</title>
        <authorList>
            <person name="Eisen J.A."/>
            <person name="Coyne R.S."/>
            <person name="Wu M."/>
            <person name="Wu D."/>
            <person name="Thiagarajan M."/>
            <person name="Wortman J.R."/>
            <person name="Badger J.H."/>
            <person name="Ren Q."/>
            <person name="Amedeo P."/>
            <person name="Jones K.M."/>
            <person name="Tallon L.J."/>
            <person name="Delcher A.L."/>
            <person name="Salzberg S.L."/>
            <person name="Silva J.C."/>
            <person name="Haas B.J."/>
            <person name="Majoros W.H."/>
            <person name="Farzad M."/>
            <person name="Carlton J.M."/>
            <person name="Smith R.K. Jr."/>
            <person name="Garg J."/>
            <person name="Pearlman R.E."/>
            <person name="Karrer K.M."/>
            <person name="Sun L."/>
            <person name="Manning G."/>
            <person name="Elde N.C."/>
            <person name="Turkewitz A.P."/>
            <person name="Asai D.J."/>
            <person name="Wilkes D.E."/>
            <person name="Wang Y."/>
            <person name="Cai H."/>
            <person name="Collins K."/>
            <person name="Stewart B.A."/>
            <person name="Lee S.R."/>
            <person name="Wilamowska K."/>
            <person name="Weinberg Z."/>
            <person name="Ruzzo W.L."/>
            <person name="Wloga D."/>
            <person name="Gaertig J."/>
            <person name="Frankel J."/>
            <person name="Tsao C.-C."/>
            <person name="Gorovsky M.A."/>
            <person name="Keeling P.J."/>
            <person name="Waller R.F."/>
            <person name="Patron N.J."/>
            <person name="Cherry J.M."/>
            <person name="Stover N.A."/>
            <person name="Krieger C.J."/>
            <person name="del Toro C."/>
            <person name="Ryder H.F."/>
            <person name="Williamson S.C."/>
            <person name="Barbeau R.A."/>
            <person name="Hamilton E.P."/>
            <person name="Orias E."/>
        </authorList>
    </citation>
    <scope>NUCLEOTIDE SEQUENCE [LARGE SCALE GENOMIC DNA]</scope>
    <source>
        <strain evidence="6">SB210</strain>
    </source>
</reference>
<feature type="compositionally biased region" description="Basic and acidic residues" evidence="4">
    <location>
        <begin position="152"/>
        <end position="161"/>
    </location>
</feature>
<feature type="region of interest" description="Disordered" evidence="4">
    <location>
        <begin position="2443"/>
        <end position="2463"/>
    </location>
</feature>
<feature type="compositionally biased region" description="Low complexity" evidence="4">
    <location>
        <begin position="1417"/>
        <end position="1437"/>
    </location>
</feature>
<keyword evidence="3" id="KW-0175">Coiled coil</keyword>
<feature type="compositionally biased region" description="Low complexity" evidence="4">
    <location>
        <begin position="2444"/>
        <end position="2460"/>
    </location>
</feature>
<feature type="compositionally biased region" description="Polar residues" evidence="4">
    <location>
        <begin position="112"/>
        <end position="130"/>
    </location>
</feature>
<feature type="region of interest" description="Disordered" evidence="4">
    <location>
        <begin position="110"/>
        <end position="185"/>
    </location>
</feature>
<feature type="compositionally biased region" description="Polar residues" evidence="4">
    <location>
        <begin position="2223"/>
        <end position="2264"/>
    </location>
</feature>
<feature type="compositionally biased region" description="Polar residues" evidence="4">
    <location>
        <begin position="1525"/>
        <end position="1536"/>
    </location>
</feature>
<feature type="region of interest" description="Disordered" evidence="4">
    <location>
        <begin position="2761"/>
        <end position="2822"/>
    </location>
</feature>
<evidence type="ECO:0000256" key="4">
    <source>
        <dbReference type="SAM" id="MobiDB-lite"/>
    </source>
</evidence>
<feature type="region of interest" description="Disordered" evidence="4">
    <location>
        <begin position="999"/>
        <end position="1120"/>
    </location>
</feature>
<feature type="compositionally biased region" description="Low complexity" evidence="4">
    <location>
        <begin position="2265"/>
        <end position="2292"/>
    </location>
</feature>
<feature type="region of interest" description="Disordered" evidence="4">
    <location>
        <begin position="705"/>
        <end position="750"/>
    </location>
</feature>
<dbReference type="KEGG" id="tet:TTHERM_01026260"/>
<feature type="compositionally biased region" description="Polar residues" evidence="4">
    <location>
        <begin position="2174"/>
        <end position="2183"/>
    </location>
</feature>
<feature type="region of interest" description="Disordered" evidence="4">
    <location>
        <begin position="1452"/>
        <end position="1494"/>
    </location>
</feature>
<dbReference type="InterPro" id="IPR007587">
    <property type="entry name" value="SAPS"/>
</dbReference>
<name>Q22CQ3_TETTS</name>
<dbReference type="PANTHER" id="PTHR12634:SF8">
    <property type="entry name" value="FIERY MOUNTAIN, ISOFORM D"/>
    <property type="match status" value="1"/>
</dbReference>
<feature type="region of interest" description="Disordered" evidence="4">
    <location>
        <begin position="2223"/>
        <end position="2292"/>
    </location>
</feature>
<protein>
    <submittedName>
        <fullName evidence="5">SIT4 phosphatase-associated family protein</fullName>
    </submittedName>
</protein>
<evidence type="ECO:0000256" key="2">
    <source>
        <dbReference type="ARBA" id="ARBA00023306"/>
    </source>
</evidence>
<dbReference type="GeneID" id="7840266"/>
<dbReference type="eggNOG" id="KOG2073">
    <property type="taxonomic scope" value="Eukaryota"/>
</dbReference>
<dbReference type="Proteomes" id="UP000009168">
    <property type="component" value="Unassembled WGS sequence"/>
</dbReference>
<feature type="compositionally biased region" description="Low complexity" evidence="4">
    <location>
        <begin position="2188"/>
        <end position="2203"/>
    </location>
</feature>
<feature type="compositionally biased region" description="Acidic residues" evidence="4">
    <location>
        <begin position="1164"/>
        <end position="1173"/>
    </location>
</feature>
<feature type="compositionally biased region" description="Polar residues" evidence="4">
    <location>
        <begin position="2308"/>
        <end position="2320"/>
    </location>
</feature>
<sequence length="2822" mass="323639">MWPSYTQSYLNKIDQILNNNPDRNSEQVLNELLVNQEDLISEFKRSNPKLLDYFRDNQKLVLKLVEYVSVESSDISDVDRCFKYPLVSSDIFDCTPACIMTQFFVESKDETSNQTRTKNKANCQSVKPNSGDQDDDCCDGDTSHNEISVADAQDKDKESDQQQKVASATQIELENQDEKEESVKKSTKKQKVFSWPVMNKLFQFLEPLTCINEVLAGYWSKVVLSLVQMKPQEMIEYILTSQGVLDGLFRHINNQSIASVVQTLLILESNKFSSQTQEFLKDFTDIKVKAIGEFIDKFGEYCSEEIQNLALIFTEIISKYYLIQDGKEMLEYLCSEESVEKIFKFMIHGSDGAKNGACQIIQALAQYYAFNANSFISGYPEGSEYYMIMLQQYENMAFLKTLSSSFDALADILAGKDSNAAGGNSRAVLGIHRLKIIEIMNQVIRIQFPSVQEGLVNSKILQHMLDLFFKYEWHNILHQIVLNILLFIIQNCDKSKIRAYLKHLLVDQNFTQQMISYVGDTLYYFDKAKYPDRCTTKGNLGYIIKIADEIEKFYQKSVQNRQNSDMLDWHNQEWINFMEITLDIHKERGCKDLGNFNKYINGQVPAETAGGEDDMAIYREYERQQAADRMNQRQSYLEQVELQKHYELKKSKSEESQTPKKEENQTAKGDNAQPSQTLGVSSIRFQDSSQKQNVLFVQMNSKKLDDDIQMDEEEEDSIKKNKPTSENTEENQANSQNVIDPTKQSSQYNNNYISDNPIIREIMEKYSPTKGLIITPEGSIVSPSKIEEKDHLIHLKPIGTDPQIDVVIERKVIEPLIEEKHISESDLNTPQKEKIVEEAQNNNNEEQQQGIDQDQSSKQAASNLADDGDEIQERKQEIDQTEQQAHKVSSANNLDRFNEDEEIDQSKVKSSVELGTNVDQANPQEIQNQVKSNTDEQIEKEDNVKQQEGIVENNPIQSSPEKPNNIIELENAEIKENKQDSESQNVGVVSERLNHFMSSISNAQVGDRNKSSESNLKKGFQKKPSSSYSPSSHKKEIDQNLFSPKKANVNQFIPSEPTKQENEEVKDQDQIEEKAEVKQEVKVEEQQVDDEQADNKVEVIKIQDDHDSSQDEVSSDVKQIEVNHNEIEIKKEEQIIQSEQTELKQEANQQESEQEQHIEIIKDQEDDDEEEDNKVEQKTEDSSNLQKQEVKSEQGLQAMQQEQKEEIKLQQQNTETVQDEIKNEVLETDKKIETEEKQQIKDIKKDTAEFLKESGVQEYQYVLFNKQNQQQMSSPLIEQFEHNVQNKKISLFTSQEIHKETQNASENQIKNSQDKDDNIMNEHIIKVEKSEFKTFVFQEEESSNEPINIELDREYDKEEAEQILKTSHSPINQISNIDSLNSLNNFKYEMKYVSPASDNNFAKSGELKVNKEKEQSEQQQPQSLPSSLQSSPQDQEALTQKTTIITKITQGGVTTTQTTTSYSKVQDNQKASSKQGSPSQNINASKDSPSNNLDKLVVTDEGQIPALIYDENDPSIKQSKKKFGSEQTIDSQTKSLPSDAFRLKEDMSSSANLGNADPQRAFGSSPMKFKQQFQENLRTSLDSSSIQRLNQQNSQSVDAAQSNLGEIRLTTTQSAESNVSPVTQKSQFLQQSQQERLFIQQMLLQKYGKNSTSQSNSPQNNSNSPQEFKPADPYSSTAPAHQQYSFKLQNPHETSINQEQQAQQTINIGGSNYTIIGKSVHTNTNSQFQQQQQQQQQQTQLISNNQQQEIQGQLQQGQIITQAEKISYVEQESFLLQQKLSSSKDYQLIQAQIKDMQNVYDIISDDNTLLIEQRIITSQNIRETFLEVAERSRLQLESTIDGLEQDKQRQEKELKLQYQTEFEMIERQMKQELDEQKARKKIQDFLQKLLVDRVNKLYEIHLKYSLQQKISLEKAIIEAKNLNEKLHSMNLLVAPAKELSPEKQQQILNTEKPNFIQKIQPVSQQEYIQQKQIIQPQQLTQSSVSQTQDDNDLNKYLVQTIPRQYNSVPANNSDNAKTNLTVNTGVKKNIENNSEQGGSNSPCFGNKDQIKIPLHKQSEDSNSSSGAADNDQQKNMYSSQGESTSPCFGNRKSSPQRKSSFQRYGGRRLSGKDNQQEGEFLEDPYDYKASSSARDKSPMPSQMFMQSSINSNTQTSAPNSSNEYLRRLTQPTTLTSVTNQQQPPFRISGSSQSQPTQIQQQSQYAPHNQQHQRIFDNYIQPNTYQGSEDQQQNNSQIPSNRYSQNPQLESNKNASSKGPEQYNIQQPRTSLQPSQLQQQQLQPNNQQQPYQQPPQYRKIFGQTPLQSINKQQQSNHTTINLQNPSSQQPQQVQIQQLQQQQQVKQQQQQFAQQQQLNQQPNQQQQLNQLQQQQQQQQLPQQQQGLLYYNYSQPQLTQKQNITQPEDQYKKISDNLKLSGYYGQQQVKTIQIDLSNNTDERKISDYVSSSSKSSDQVQQPQRANQSAIYINQKQVPQPSHQQRGSYGQANFQNNSDQNEIENQLQFRNYISNPQVKSTHNTPGNGSTPVGSSSNLQPISSQPQNNQLTQKELNHKLLSQTTYIEQPRQRPLSHSEIMYKSPSNQLPVESQFAKQFNSSQNNSPQNPSYQQQQQQYGASNFQQVNQQQQQYLSNQSSKPLLNNEIQQIISKYTTGKEQAGMYPNQISQYSSVQPPHQMHTQIGGSERNIQYSDEFSYDKAKNTSTNYTSYSGNGSFYNQQQSDISSSHSEMADEMSINSSTSVSQFIQELNGKKIKIVMKKPTVQKPSPNDPHEIQKQQMQQQAKQQQQNQQQQQLLNSNSVNNMKQSRQMNEQDKQLIQLLKK</sequence>
<feature type="region of interest" description="Disordered" evidence="4">
    <location>
        <begin position="648"/>
        <end position="676"/>
    </location>
</feature>
<evidence type="ECO:0000256" key="1">
    <source>
        <dbReference type="ARBA" id="ARBA00006180"/>
    </source>
</evidence>
<feature type="compositionally biased region" description="Polar residues" evidence="4">
    <location>
        <begin position="881"/>
        <end position="895"/>
    </location>
</feature>
<feature type="region of interest" description="Disordered" evidence="4">
    <location>
        <begin position="842"/>
        <end position="965"/>
    </location>
</feature>
<feature type="compositionally biased region" description="Low complexity" evidence="4">
    <location>
        <begin position="2593"/>
        <end position="2617"/>
    </location>
</feature>
<feature type="region of interest" description="Disordered" evidence="4">
    <location>
        <begin position="1648"/>
        <end position="1680"/>
    </location>
</feature>
<dbReference type="GO" id="GO:0019888">
    <property type="term" value="F:protein phosphatase regulator activity"/>
    <property type="evidence" value="ECO:0007669"/>
    <property type="project" value="TreeGrafter"/>
</dbReference>
<evidence type="ECO:0000256" key="3">
    <source>
        <dbReference type="SAM" id="Coils"/>
    </source>
</evidence>
<dbReference type="STRING" id="312017.Q22CQ3"/>
<feature type="compositionally biased region" description="Polar residues" evidence="4">
    <location>
        <begin position="2073"/>
        <end position="2102"/>
    </location>
</feature>
<dbReference type="GO" id="GO:0019903">
    <property type="term" value="F:protein phosphatase binding"/>
    <property type="evidence" value="ECO:0007669"/>
    <property type="project" value="InterPro"/>
</dbReference>
<feature type="region of interest" description="Disordered" evidence="4">
    <location>
        <begin position="2512"/>
        <end position="2544"/>
    </location>
</feature>
<feature type="compositionally biased region" description="Acidic residues" evidence="4">
    <location>
        <begin position="707"/>
        <end position="716"/>
    </location>
</feature>
<organism evidence="5 6">
    <name type="scientific">Tetrahymena thermophila (strain SB210)</name>
    <dbReference type="NCBI Taxonomy" id="312017"/>
    <lineage>
        <taxon>Eukaryota</taxon>
        <taxon>Sar</taxon>
        <taxon>Alveolata</taxon>
        <taxon>Ciliophora</taxon>
        <taxon>Intramacronucleata</taxon>
        <taxon>Oligohymenophorea</taxon>
        <taxon>Hymenostomatida</taxon>
        <taxon>Tetrahymenina</taxon>
        <taxon>Tetrahymenidae</taxon>
        <taxon>Tetrahymena</taxon>
    </lineage>
</organism>
<feature type="compositionally biased region" description="Basic and acidic residues" evidence="4">
    <location>
        <begin position="1093"/>
        <end position="1109"/>
    </location>
</feature>
<feature type="compositionally biased region" description="Low complexity" evidence="4">
    <location>
        <begin position="1650"/>
        <end position="1666"/>
    </location>
</feature>
<dbReference type="PANTHER" id="PTHR12634">
    <property type="entry name" value="SIT4 YEAST -ASSOCIATING PROTEIN-RELATED"/>
    <property type="match status" value="1"/>
</dbReference>
<feature type="region of interest" description="Disordered" evidence="4">
    <location>
        <begin position="1138"/>
        <end position="1221"/>
    </location>
</feature>
<dbReference type="OMA" id="HSFHENE"/>
<dbReference type="InParanoid" id="Q22CQ3"/>
<feature type="compositionally biased region" description="Basic and acidic residues" evidence="4">
    <location>
        <begin position="648"/>
        <end position="665"/>
    </location>
</feature>
<feature type="region of interest" description="Disordered" evidence="4">
    <location>
        <begin position="1572"/>
        <end position="1599"/>
    </location>
</feature>
<gene>
    <name evidence="5" type="ORF">TTHERM_01026260</name>
</gene>
<feature type="compositionally biased region" description="Basic and acidic residues" evidence="4">
    <location>
        <begin position="1154"/>
        <end position="1163"/>
    </location>
</feature>
<feature type="region of interest" description="Disordered" evidence="4">
    <location>
        <begin position="1408"/>
        <end position="1437"/>
    </location>
</feature>
<feature type="compositionally biased region" description="Polar residues" evidence="4">
    <location>
        <begin position="913"/>
        <end position="932"/>
    </location>
</feature>
<feature type="compositionally biased region" description="Low complexity" evidence="4">
    <location>
        <begin position="1022"/>
        <end position="1031"/>
    </location>
</feature>
<feature type="region of interest" description="Disordered" evidence="4">
    <location>
        <begin position="2174"/>
        <end position="2209"/>
    </location>
</feature>
<comment type="similarity">
    <text evidence="1">Belongs to the SAPS family.</text>
</comment>
<dbReference type="EMBL" id="GG662823">
    <property type="protein sequence ID" value="EAR83062.1"/>
    <property type="molecule type" value="Genomic_DNA"/>
</dbReference>
<feature type="region of interest" description="Disordered" evidence="4">
    <location>
        <begin position="2308"/>
        <end position="2333"/>
    </location>
</feature>
<feature type="compositionally biased region" description="Polar residues" evidence="4">
    <location>
        <begin position="1461"/>
        <end position="1493"/>
    </location>
</feature>
<accession>Q22CQ3</accession>
<feature type="compositionally biased region" description="Low complexity" evidence="4">
    <location>
        <begin position="2321"/>
        <end position="2333"/>
    </location>
</feature>
<feature type="region of interest" description="Disordered" evidence="4">
    <location>
        <begin position="2592"/>
        <end position="2617"/>
    </location>
</feature>
<evidence type="ECO:0000313" key="6">
    <source>
        <dbReference type="Proteomes" id="UP000009168"/>
    </source>
</evidence>
<feature type="compositionally biased region" description="Low complexity" evidence="4">
    <location>
        <begin position="2060"/>
        <end position="2070"/>
    </location>
</feature>
<feature type="compositionally biased region" description="Polar residues" evidence="4">
    <location>
        <begin position="724"/>
        <end position="750"/>
    </location>
</feature>
<feature type="region of interest" description="Disordered" evidence="4">
    <location>
        <begin position="1506"/>
        <end position="1540"/>
    </location>
</feature>
<dbReference type="Pfam" id="PF04499">
    <property type="entry name" value="SAPS"/>
    <property type="match status" value="1"/>
</dbReference>
<feature type="compositionally biased region" description="Polar residues" evidence="4">
    <location>
        <begin position="666"/>
        <end position="676"/>
    </location>
</feature>
<feature type="compositionally biased region" description="Polar residues" evidence="4">
    <location>
        <begin position="850"/>
        <end position="862"/>
    </location>
</feature>
<feature type="compositionally biased region" description="Polar residues" evidence="4">
    <location>
        <begin position="2794"/>
        <end position="2809"/>
    </location>
</feature>
<proteinExistence type="inferred from homology"/>
<keyword evidence="2" id="KW-0131">Cell cycle</keyword>
<feature type="region of interest" description="Disordered" evidence="4">
    <location>
        <begin position="2056"/>
        <end position="2144"/>
    </location>
</feature>
<dbReference type="HOGENOM" id="CLU_226770_0_0_1"/>
<evidence type="ECO:0000313" key="5">
    <source>
        <dbReference type="EMBL" id="EAR83062.1"/>
    </source>
</evidence>
<dbReference type="RefSeq" id="XP_001030725.1">
    <property type="nucleotide sequence ID" value="XM_001030725.3"/>
</dbReference>
<keyword evidence="6" id="KW-1185">Reference proteome</keyword>
<dbReference type="OrthoDB" id="313574at2759"/>
<feature type="compositionally biased region" description="Low complexity" evidence="4">
    <location>
        <begin position="2775"/>
        <end position="2793"/>
    </location>
</feature>